<comment type="caution">
    <text evidence="1">The sequence shown here is derived from an EMBL/GenBank/DDBJ whole genome shotgun (WGS) entry which is preliminary data.</text>
</comment>
<dbReference type="Proteomes" id="UP000657918">
    <property type="component" value="Unassembled WGS sequence"/>
</dbReference>
<proteinExistence type="predicted"/>
<sequence length="62" mass="7178">MVIGIWEDQRNENDFTVSKLEPDHENGYGQYLSFVKHVQLACWYKAVPTSEQKINLPLRGPS</sequence>
<protein>
    <submittedName>
        <fullName evidence="1">Uncharacterized protein</fullName>
    </submittedName>
</protein>
<accession>A0A835JD06</accession>
<keyword evidence="2" id="KW-1185">Reference proteome</keyword>
<evidence type="ECO:0000313" key="1">
    <source>
        <dbReference type="EMBL" id="KAF9667392.1"/>
    </source>
</evidence>
<dbReference type="EMBL" id="JADGMS010000015">
    <property type="protein sequence ID" value="KAF9667392.1"/>
    <property type="molecule type" value="Genomic_DNA"/>
</dbReference>
<organism evidence="1 2">
    <name type="scientific">Salix dunnii</name>
    <dbReference type="NCBI Taxonomy" id="1413687"/>
    <lineage>
        <taxon>Eukaryota</taxon>
        <taxon>Viridiplantae</taxon>
        <taxon>Streptophyta</taxon>
        <taxon>Embryophyta</taxon>
        <taxon>Tracheophyta</taxon>
        <taxon>Spermatophyta</taxon>
        <taxon>Magnoliopsida</taxon>
        <taxon>eudicotyledons</taxon>
        <taxon>Gunneridae</taxon>
        <taxon>Pentapetalae</taxon>
        <taxon>rosids</taxon>
        <taxon>fabids</taxon>
        <taxon>Malpighiales</taxon>
        <taxon>Salicaceae</taxon>
        <taxon>Saliceae</taxon>
        <taxon>Salix</taxon>
    </lineage>
</organism>
<dbReference type="AlphaFoldDB" id="A0A835JD06"/>
<name>A0A835JD06_9ROSI</name>
<evidence type="ECO:0000313" key="2">
    <source>
        <dbReference type="Proteomes" id="UP000657918"/>
    </source>
</evidence>
<gene>
    <name evidence="1" type="ORF">SADUNF_Sadunf15G0018300</name>
</gene>
<reference evidence="1 2" key="1">
    <citation type="submission" date="2020-10" db="EMBL/GenBank/DDBJ databases">
        <title>Plant Genome Project.</title>
        <authorList>
            <person name="Zhang R.-G."/>
        </authorList>
    </citation>
    <scope>NUCLEOTIDE SEQUENCE [LARGE SCALE GENOMIC DNA]</scope>
    <source>
        <strain evidence="1">FAFU-HL-1</strain>
        <tissue evidence="1">Leaf</tissue>
    </source>
</reference>